<dbReference type="Pfam" id="PF12874">
    <property type="entry name" value="zf-met"/>
    <property type="match status" value="2"/>
</dbReference>
<dbReference type="EMBL" id="GEDG01006719">
    <property type="protein sequence ID" value="JAP31767.1"/>
    <property type="molecule type" value="Transcribed_RNA"/>
</dbReference>
<feature type="domain" description="U1-type" evidence="2">
    <location>
        <begin position="272"/>
        <end position="306"/>
    </location>
</feature>
<dbReference type="SMART" id="SM00451">
    <property type="entry name" value="ZnF_U1"/>
    <property type="match status" value="2"/>
</dbReference>
<protein>
    <submittedName>
        <fullName evidence="3">Putative ovule protein</fullName>
    </submittedName>
</protein>
<proteinExistence type="predicted"/>
<feature type="region of interest" description="Disordered" evidence="1">
    <location>
        <begin position="249"/>
        <end position="271"/>
    </location>
</feature>
<feature type="region of interest" description="Disordered" evidence="1">
    <location>
        <begin position="532"/>
        <end position="551"/>
    </location>
</feature>
<name>A0A0V0IHI1_SOLCH</name>
<accession>A0A0V0IHI1</accession>
<dbReference type="GO" id="GO:0003676">
    <property type="term" value="F:nucleic acid binding"/>
    <property type="evidence" value="ECO:0007669"/>
    <property type="project" value="InterPro"/>
</dbReference>
<feature type="compositionally biased region" description="Polar residues" evidence="1">
    <location>
        <begin position="20"/>
        <end position="32"/>
    </location>
</feature>
<dbReference type="SUPFAM" id="SSF57667">
    <property type="entry name" value="beta-beta-alpha zinc fingers"/>
    <property type="match status" value="2"/>
</dbReference>
<dbReference type="InterPro" id="IPR013087">
    <property type="entry name" value="Znf_C2H2_type"/>
</dbReference>
<feature type="domain" description="U1-type" evidence="2">
    <location>
        <begin position="401"/>
        <end position="435"/>
    </location>
</feature>
<dbReference type="PANTHER" id="PTHR47487:SF8">
    <property type="entry name" value="OS08G0270900 PROTEIN"/>
    <property type="match status" value="1"/>
</dbReference>
<reference evidence="3" key="1">
    <citation type="submission" date="2015-12" db="EMBL/GenBank/DDBJ databases">
        <title>Gene expression during late stages of embryo sac development: a critical building block for successful pollen-pistil interactions.</title>
        <authorList>
            <person name="Liu Y."/>
            <person name="Joly V."/>
            <person name="Sabar M."/>
            <person name="Matton D.P."/>
        </authorList>
    </citation>
    <scope>NUCLEOTIDE SEQUENCE</scope>
</reference>
<evidence type="ECO:0000259" key="2">
    <source>
        <dbReference type="SMART" id="SM00451"/>
    </source>
</evidence>
<sequence>MDYKYESVGDHPAPAPARPQTMTSYAQHPQPPMSYTQLPSLTYFSQQAIRVSAGYMAPQFENKLDHIQNQPANMREAIWREIEKEKIKEEIIAEEIARRRMLELEVRRELMMERQLAQQSGEGLSPFSSPAMNFSPTLPLLKQQTVVTSVEERIARSLEDRMGRGISVSRLGARNEIGRLEIVPFEERIPEIPFQQRSVEPKNSALKPVSHSSVPMISELQSPLEPSKEKDKIILLAKPITSVSGAKRKAVTPPVEVASQPPSSSVPKKNGKEDWSCALCQVSATCERGLNDHLQGKKHKSKEAALREQRNGKNYSIGLFPKKPKLNNFSEADGNVNMEQMVKPKVELLLHNKSGERSSLVILEKEGAEDTITPTLHHNADDLRKSANATPKKQKTSKKKKYKFWCATCKVGALSEVSLEAHRVGKKHKARLLVLSSIAASAAKVESTQTVNESLEEVEETEAVKVEGTQTVHEALEEVEETEAAKIESTSTVIEVLKEVEETETAKVESTPTVNEALEVVKETEVIDDVGAGVDSINPDEQEEVFTTGDN</sequence>
<dbReference type="PANTHER" id="PTHR47487">
    <property type="entry name" value="OS06G0651300 PROTEIN-RELATED"/>
    <property type="match status" value="1"/>
</dbReference>
<dbReference type="GO" id="GO:0008270">
    <property type="term" value="F:zinc ion binding"/>
    <property type="evidence" value="ECO:0007669"/>
    <property type="project" value="InterPro"/>
</dbReference>
<feature type="region of interest" description="Disordered" evidence="1">
    <location>
        <begin position="373"/>
        <end position="395"/>
    </location>
</feature>
<dbReference type="InterPro" id="IPR036236">
    <property type="entry name" value="Znf_C2H2_sf"/>
</dbReference>
<dbReference type="AlphaFoldDB" id="A0A0V0IHI1"/>
<dbReference type="InterPro" id="IPR003604">
    <property type="entry name" value="Matrin/U1-like-C_Znf_C2H2"/>
</dbReference>
<evidence type="ECO:0000313" key="3">
    <source>
        <dbReference type="EMBL" id="JAP31767.1"/>
    </source>
</evidence>
<organism evidence="3">
    <name type="scientific">Solanum chacoense</name>
    <name type="common">Chaco potato</name>
    <dbReference type="NCBI Taxonomy" id="4108"/>
    <lineage>
        <taxon>Eukaryota</taxon>
        <taxon>Viridiplantae</taxon>
        <taxon>Streptophyta</taxon>
        <taxon>Embryophyta</taxon>
        <taxon>Tracheophyta</taxon>
        <taxon>Spermatophyta</taxon>
        <taxon>Magnoliopsida</taxon>
        <taxon>eudicotyledons</taxon>
        <taxon>Gunneridae</taxon>
        <taxon>Pentapetalae</taxon>
        <taxon>asterids</taxon>
        <taxon>lamiids</taxon>
        <taxon>Solanales</taxon>
        <taxon>Solanaceae</taxon>
        <taxon>Solanoideae</taxon>
        <taxon>Solaneae</taxon>
        <taxon>Solanum</taxon>
    </lineage>
</organism>
<evidence type="ECO:0000256" key="1">
    <source>
        <dbReference type="SAM" id="MobiDB-lite"/>
    </source>
</evidence>
<dbReference type="Gene3D" id="3.30.160.60">
    <property type="entry name" value="Classic Zinc Finger"/>
    <property type="match status" value="2"/>
</dbReference>
<feature type="region of interest" description="Disordered" evidence="1">
    <location>
        <begin position="1"/>
        <end position="32"/>
    </location>
</feature>